<dbReference type="Pfam" id="PF05593">
    <property type="entry name" value="RHS_repeat"/>
    <property type="match status" value="2"/>
</dbReference>
<protein>
    <submittedName>
        <fullName evidence="1">YD repeat protein</fullName>
    </submittedName>
</protein>
<dbReference type="KEGG" id="mpec:B9O19_01690"/>
<dbReference type="InterPro" id="IPR031325">
    <property type="entry name" value="RHS_repeat"/>
</dbReference>
<evidence type="ECO:0000313" key="2">
    <source>
        <dbReference type="Proteomes" id="UP000235589"/>
    </source>
</evidence>
<dbReference type="GeneID" id="98063077"/>
<dbReference type="InterPro" id="IPR006530">
    <property type="entry name" value="YD"/>
</dbReference>
<evidence type="ECO:0000313" key="1">
    <source>
        <dbReference type="EMBL" id="AUO19846.1"/>
    </source>
</evidence>
<dbReference type="NCBIfam" id="TIGR01643">
    <property type="entry name" value="YD_repeat_2x"/>
    <property type="match status" value="1"/>
</dbReference>
<dbReference type="RefSeq" id="WP_102366014.1">
    <property type="nucleotide sequence ID" value="NZ_CP020991.1"/>
</dbReference>
<accession>A0A2K9P3L7</accession>
<dbReference type="OrthoDB" id="9815752at2"/>
<keyword evidence="2" id="KW-1185">Reference proteome</keyword>
<dbReference type="NCBIfam" id="TIGR03696">
    <property type="entry name" value="Rhs_assc_core"/>
    <property type="match status" value="1"/>
</dbReference>
<dbReference type="EMBL" id="CP020991">
    <property type="protein sequence ID" value="AUO19846.1"/>
    <property type="molecule type" value="Genomic_DNA"/>
</dbReference>
<dbReference type="Gene3D" id="2.180.10.10">
    <property type="entry name" value="RHS repeat-associated core"/>
    <property type="match status" value="3"/>
</dbReference>
<gene>
    <name evidence="1" type="ORF">B9O19_01690</name>
</gene>
<dbReference type="InterPro" id="IPR050708">
    <property type="entry name" value="T6SS_VgrG/RHS"/>
</dbReference>
<reference evidence="1 2" key="1">
    <citation type="submission" date="2017-04" db="EMBL/GenBank/DDBJ databases">
        <title>Monoglobus pectinilyticus 14 draft genome.</title>
        <authorList>
            <person name="Kim C."/>
            <person name="Rosendale D.I."/>
            <person name="Kelly W.J."/>
            <person name="Tannock G.W."/>
            <person name="Patchett M.L."/>
            <person name="Jordens J.Z."/>
        </authorList>
    </citation>
    <scope>NUCLEOTIDE SEQUENCE [LARGE SCALE GENOMIC DNA]</scope>
    <source>
        <strain evidence="1 2">14</strain>
    </source>
</reference>
<dbReference type="PANTHER" id="PTHR32305:SF15">
    <property type="entry name" value="PROTEIN RHSA-RELATED"/>
    <property type="match status" value="1"/>
</dbReference>
<dbReference type="PANTHER" id="PTHR32305">
    <property type="match status" value="1"/>
</dbReference>
<name>A0A2K9P3L7_9FIRM</name>
<proteinExistence type="predicted"/>
<sequence length="1942" mass="220373">MNKIKCRLIICIVSILVSMIGITCYASTSDELYEQSLTQNLIEQYGADYETPFIAPGGNVSLSDGNVNINEVDMSLPGRNGMDVNIRRTHYVNGGPVSYSGTRVFARGGSVQTSPMYVFTYVLNGNSKTIYVAFDKEEDLVDSFYAESSKLNTIETDAIGKKYYKYSTIKDTSGVLFTRDKSKAAVKMSEVPNEFYTTTVHATDIEIGYGWYVSMPQLTLVNKSEQASDMKYKYLFKDENGQTMNFSYLKEESKDSGWIYKPGSCKVSDSDSQYTAQVYDELQTHSLGFNYDITITDGEGKTYYYEQTLKTYFLPAAIIDRYGNAVRYTSNADGSVTIVDTYGRNIHVSQAGITVSNGNFTKSVEYSLSRVNSDRDPYGLLDCYSKYILNVKKYNGVSYETTEYVSHKSTMLFVRSGEVSYYDKIEKVTFPTNASVEYEYETVPTVKKFASSIGANVVSHCDYHINKEKVYEDGSEKYERTYSFEQASQKSYVDNKERSVTVEDTYDDGSKKSMTYSYDYAGRLFEKSGQIEGKKYTEEYKYSYTSQNLLSSIPEENMLKCRKAYLKSTITTYDNNMVNIAYNEYNSRNLPTYTMNGELESLYTYDNNYGILLSKEYQKDSNTKMKVSNTITADGKSILKSEVFENGSQKTVTSYTYNSDGTIASQTVTPTVGEPLTTEFGYTYNPDGSFSITTTVNNVKDNDGSSKSVTTVQNYDWLGNLTSSVDAMGNTTVYWYDNLGRVIRQINPDETNKKIDYNVSDNSVTVTDENGYVTTKDYSPLGYMDKIYFDNDLNKLAAEYKYDNHGRKVSETAYQDIGGKAVKENYTYDQFDRIKTQTSKEDDTVLDKINYQYSYGEGYQSLGEGINIVNVPSNAKKLTVLFYSKSSRNYDAAVQDDNSVYFTEKMTYGKTKGTVVDVTGLSQIRISAGYSGAYYKFLTDEETAQNINLLGGASQTVTATYTGDETYVKPTVETVLDGFGNKVSETYYKHGTDTVLNKNTYKYDYAGNVTETLGGRTYMENLGSYTSKAEYNYMGKPTKVYQTDGSYVTAEYDDYGNALTSTDYEGNTTTVCYDILGRAIACEAPFDETTTTKSLTYYDANGNVIKTKQQVTASSYTETENEYDNRNRLVSVRINDGERDIYTQYAYDGAGNVVKMVTGQTSKIEDLYGTLPEEATYQTYEYDRFGNVTKATDALGQDVISEYNLMGLPTKQTDKNGNETVNTYNAYGSVLTSKVTGDEDIINAYSKNNLLISTKQGKEEIKYTYDDYGYMKTESQGNIQNTYSYDVNGNRKNYTQKAGTNTILTGSYTYDILDRLIEVDYGTVSAGYMYNANGRLTKETRWNITSEYTYNKAGLVTEMKNSSGQSYTYSYNLAGNQTVKASGQEITNYGYDGIGQLITENVVSPKEDEWDYNNTYYQYDTRGNRILKSNSDVYEEASEIEYKYDKNNRLKEERETNPINSMYEKITSYEYDNNGNILFKGIEEYDGIIEGEEREIELGKGYFENEEYVRYYSYNGRNQLIGMKSDKTEAIYKYDPTGRRESKTVNGKTTTHRWDGSNIVSEAGENPTVYYMGINLIAQKDNAGISYYQYNAHGDITGLENTKTKMLTRYEYDAFGGSKEVTGTVYGYNGQYTDKETGLIYLRNRYYDPETGRFTQEDPVMDGLNWYAYCGNNPVNFFDPSGLESGYWYKDNSILDESLQYTEQEQKNMDSAIQAYKDGFLSEDDLIDNIISNNGIIPSVGYEINGNNVNIIIRAEFSGDRCDEVFESTGKTYKQLCIEGIEEYWSGEVDGITINTKVIEFDKNKCKVEEYKLLSYESMVEEAGEGRENSGYVSHKPGKKTYIVDFDYHKSQFVNRFTEYDRYQYVCVHETGHGLRLGDLHDKGKYSACVDSIMWGNANYTVSNKSLDLRMLLVSVSNKFNKDVEYSSYPDIMDKYSPDWRK</sequence>
<dbReference type="InterPro" id="IPR022385">
    <property type="entry name" value="Rhs_assc_core"/>
</dbReference>
<dbReference type="Proteomes" id="UP000235589">
    <property type="component" value="Chromosome"/>
</dbReference>
<organism evidence="1 2">
    <name type="scientific">Monoglobus pectinilyticus</name>
    <dbReference type="NCBI Taxonomy" id="1981510"/>
    <lineage>
        <taxon>Bacteria</taxon>
        <taxon>Bacillati</taxon>
        <taxon>Bacillota</taxon>
        <taxon>Clostridia</taxon>
        <taxon>Monoglobales</taxon>
        <taxon>Monoglobaceae</taxon>
        <taxon>Monoglobus</taxon>
    </lineage>
</organism>